<organism evidence="6 7">
    <name type="scientific">Mesorhabditis spiculigera</name>
    <dbReference type="NCBI Taxonomy" id="96644"/>
    <lineage>
        <taxon>Eukaryota</taxon>
        <taxon>Metazoa</taxon>
        <taxon>Ecdysozoa</taxon>
        <taxon>Nematoda</taxon>
        <taxon>Chromadorea</taxon>
        <taxon>Rhabditida</taxon>
        <taxon>Rhabditina</taxon>
        <taxon>Rhabditomorpha</taxon>
        <taxon>Rhabditoidea</taxon>
        <taxon>Rhabditidae</taxon>
        <taxon>Mesorhabditinae</taxon>
        <taxon>Mesorhabditis</taxon>
    </lineage>
</organism>
<feature type="transmembrane region" description="Helical" evidence="5">
    <location>
        <begin position="71"/>
        <end position="94"/>
    </location>
</feature>
<dbReference type="PANTHER" id="PTHR23294:SF20">
    <property type="entry name" value="UNC93-LIKE PROTEIN MFSD11"/>
    <property type="match status" value="1"/>
</dbReference>
<accession>A0AA36DAE1</accession>
<evidence type="ECO:0000256" key="5">
    <source>
        <dbReference type="SAM" id="Phobius"/>
    </source>
</evidence>
<reference evidence="6" key="1">
    <citation type="submission" date="2023-06" db="EMBL/GenBank/DDBJ databases">
        <authorList>
            <person name="Delattre M."/>
        </authorList>
    </citation>
    <scope>NUCLEOTIDE SEQUENCE</scope>
    <source>
        <strain evidence="6">AF72</strain>
    </source>
</reference>
<dbReference type="InterPro" id="IPR010291">
    <property type="entry name" value="Ion_channel_UNC-93"/>
</dbReference>
<sequence>MQIFLVVFSFIGFETAFLSSIYTSCLNATNLLINGNEAILAYNILFIGFGEIIAGLCFGAGFAVLKGLRSLSIVIIGTAFLFLAYLLSFLNLPAYSTIGPTNQTGVLYPTLGISLANSFFIGIGDSCWQTQIYPMMGQLFDGSPTAFAIQQFFLTFSSAAPFLYGSVLLLPYQILILAIMLLLATTAFIYLSGYTNLSHNYGATVEAVPE</sequence>
<dbReference type="GO" id="GO:0016020">
    <property type="term" value="C:membrane"/>
    <property type="evidence" value="ECO:0007669"/>
    <property type="project" value="UniProtKB-SubCell"/>
</dbReference>
<keyword evidence="2 5" id="KW-0812">Transmembrane</keyword>
<dbReference type="EMBL" id="CATQJA010002665">
    <property type="protein sequence ID" value="CAJ0583807.1"/>
    <property type="molecule type" value="Genomic_DNA"/>
</dbReference>
<evidence type="ECO:0000313" key="7">
    <source>
        <dbReference type="Proteomes" id="UP001177023"/>
    </source>
</evidence>
<evidence type="ECO:0000256" key="3">
    <source>
        <dbReference type="ARBA" id="ARBA00022989"/>
    </source>
</evidence>
<evidence type="ECO:0000256" key="1">
    <source>
        <dbReference type="ARBA" id="ARBA00004141"/>
    </source>
</evidence>
<comment type="subcellular location">
    <subcellularLocation>
        <location evidence="1">Membrane</location>
        <topology evidence="1">Multi-pass membrane protein</topology>
    </subcellularLocation>
</comment>
<keyword evidence="7" id="KW-1185">Reference proteome</keyword>
<feature type="transmembrane region" description="Helical" evidence="5">
    <location>
        <begin position="106"/>
        <end position="124"/>
    </location>
</feature>
<evidence type="ECO:0000256" key="4">
    <source>
        <dbReference type="ARBA" id="ARBA00023136"/>
    </source>
</evidence>
<feature type="non-terminal residue" evidence="6">
    <location>
        <position position="210"/>
    </location>
</feature>
<keyword evidence="4 5" id="KW-0472">Membrane</keyword>
<evidence type="ECO:0000256" key="2">
    <source>
        <dbReference type="ARBA" id="ARBA00022692"/>
    </source>
</evidence>
<dbReference type="Pfam" id="PF05978">
    <property type="entry name" value="UNC-93"/>
    <property type="match status" value="1"/>
</dbReference>
<name>A0AA36DAE1_9BILA</name>
<dbReference type="InterPro" id="IPR051617">
    <property type="entry name" value="UNC-93-like_regulator"/>
</dbReference>
<keyword evidence="3 5" id="KW-1133">Transmembrane helix</keyword>
<comment type="caution">
    <text evidence="6">The sequence shown here is derived from an EMBL/GenBank/DDBJ whole genome shotgun (WGS) entry which is preliminary data.</text>
</comment>
<evidence type="ECO:0000313" key="6">
    <source>
        <dbReference type="EMBL" id="CAJ0583807.1"/>
    </source>
</evidence>
<dbReference type="Proteomes" id="UP001177023">
    <property type="component" value="Unassembled WGS sequence"/>
</dbReference>
<dbReference type="PANTHER" id="PTHR23294">
    <property type="entry name" value="ET TRANSLATION PRODUCT-RELATED"/>
    <property type="match status" value="1"/>
</dbReference>
<feature type="transmembrane region" description="Helical" evidence="5">
    <location>
        <begin position="145"/>
        <end position="164"/>
    </location>
</feature>
<protein>
    <recommendedName>
        <fullName evidence="8">UNC93-like protein MFSD11</fullName>
    </recommendedName>
</protein>
<evidence type="ECO:0008006" key="8">
    <source>
        <dbReference type="Google" id="ProtNLM"/>
    </source>
</evidence>
<dbReference type="AlphaFoldDB" id="A0AA36DAE1"/>
<feature type="transmembrane region" description="Helical" evidence="5">
    <location>
        <begin position="170"/>
        <end position="191"/>
    </location>
</feature>
<proteinExistence type="predicted"/>
<feature type="transmembrane region" description="Helical" evidence="5">
    <location>
        <begin position="42"/>
        <end position="64"/>
    </location>
</feature>
<gene>
    <name evidence="6" type="ORF">MSPICULIGERA_LOCUS21876</name>
</gene>